<feature type="region of interest" description="Disordered" evidence="1">
    <location>
        <begin position="571"/>
        <end position="601"/>
    </location>
</feature>
<protein>
    <submittedName>
        <fullName evidence="2">Uncharacterized protein</fullName>
    </submittedName>
</protein>
<dbReference type="Proteomes" id="UP000717515">
    <property type="component" value="Unassembled WGS sequence"/>
</dbReference>
<feature type="compositionally biased region" description="Polar residues" evidence="1">
    <location>
        <begin position="172"/>
        <end position="187"/>
    </location>
</feature>
<accession>A0A9P8A0J1</accession>
<sequence length="601" mass="67411">MSNNKHKEVIESSEGDGNTSNHVVLSTPKEGRLWFQKKLAQKEDINMPAFCKEFGYTCEQDADAAFLKILADSKLPQFCRTAAETKYRRWQRNEGEGFWASRSTDYQIDISTTKTVGDLVDRGQFFASKFLRSRPEQPTTVLGKRDTFTLLASQKQAHNRDVLSSAACRTPPYNNSSTLSSPESLGGSTPPPPVFVPLKAAQDEASHAFFTSGGSLQDIVFNNLREGRSLPSWAKDRPLYTFDLQLQDSWGLRVTELYKVAKTKSDLDYTNVDEIALLSGILHFNQKHAGFSAKEMATISAQVLQKFYSQDMEDRDMQRATDAVVLWSSWVQIWKSASLKEKLAAQKNDRDVREVDMDQVVDAIMSSYSECKNKDISSITFIALQVFRRYSNWSRPVSESDCMLAVVSPFLQEIMDIQHEIRFTCANVSTSAGKARKSSLGQNGQSRQPDVVGQARDGEEVFYGELKGLHPAPATVNTDILRLAIFTKDALDQLHNTLEQGPPLLTFQTVGRHVTFFLGAKIDNTIVHVFLSSIQLPSVLSELDLDLEFFFRLFQVQSLVAIAKSRLKNKRETPLQDTPFPTLGTPQRSAALKSPSKKTKK</sequence>
<feature type="region of interest" description="Disordered" evidence="1">
    <location>
        <begin position="1"/>
        <end position="23"/>
    </location>
</feature>
<feature type="region of interest" description="Disordered" evidence="1">
    <location>
        <begin position="161"/>
        <end position="191"/>
    </location>
</feature>
<name>A0A9P8A0J1_MORAP</name>
<comment type="caution">
    <text evidence="2">The sequence shown here is derived from an EMBL/GenBank/DDBJ whole genome shotgun (WGS) entry which is preliminary data.</text>
</comment>
<proteinExistence type="predicted"/>
<reference evidence="2" key="1">
    <citation type="submission" date="2021-07" db="EMBL/GenBank/DDBJ databases">
        <title>Draft genome of Mortierella alpina, strain LL118, isolated from an aspen leaf litter sample.</title>
        <authorList>
            <person name="Yang S."/>
            <person name="Vinatzer B.A."/>
        </authorList>
    </citation>
    <scope>NUCLEOTIDE SEQUENCE</scope>
    <source>
        <strain evidence="2">LL118</strain>
    </source>
</reference>
<dbReference type="EMBL" id="JAIFTL010000277">
    <property type="protein sequence ID" value="KAG9320581.1"/>
    <property type="molecule type" value="Genomic_DNA"/>
</dbReference>
<evidence type="ECO:0000256" key="1">
    <source>
        <dbReference type="SAM" id="MobiDB-lite"/>
    </source>
</evidence>
<dbReference type="AlphaFoldDB" id="A0A9P8A0J1"/>
<feature type="compositionally biased region" description="Basic and acidic residues" evidence="1">
    <location>
        <begin position="1"/>
        <end position="10"/>
    </location>
</feature>
<organism evidence="2 3">
    <name type="scientific">Mortierella alpina</name>
    <name type="common">Oleaginous fungus</name>
    <name type="synonym">Mortierella renispora</name>
    <dbReference type="NCBI Taxonomy" id="64518"/>
    <lineage>
        <taxon>Eukaryota</taxon>
        <taxon>Fungi</taxon>
        <taxon>Fungi incertae sedis</taxon>
        <taxon>Mucoromycota</taxon>
        <taxon>Mortierellomycotina</taxon>
        <taxon>Mortierellomycetes</taxon>
        <taxon>Mortierellales</taxon>
        <taxon>Mortierellaceae</taxon>
        <taxon>Mortierella</taxon>
    </lineage>
</organism>
<evidence type="ECO:0000313" key="3">
    <source>
        <dbReference type="Proteomes" id="UP000717515"/>
    </source>
</evidence>
<gene>
    <name evidence="2" type="ORF">KVV02_008342</name>
</gene>
<evidence type="ECO:0000313" key="2">
    <source>
        <dbReference type="EMBL" id="KAG9320581.1"/>
    </source>
</evidence>